<accession>A0A7J6WBN2</accession>
<organism evidence="4 5">
    <name type="scientific">Thalictrum thalictroides</name>
    <name type="common">Rue-anemone</name>
    <name type="synonym">Anemone thalictroides</name>
    <dbReference type="NCBI Taxonomy" id="46969"/>
    <lineage>
        <taxon>Eukaryota</taxon>
        <taxon>Viridiplantae</taxon>
        <taxon>Streptophyta</taxon>
        <taxon>Embryophyta</taxon>
        <taxon>Tracheophyta</taxon>
        <taxon>Spermatophyta</taxon>
        <taxon>Magnoliopsida</taxon>
        <taxon>Ranunculales</taxon>
        <taxon>Ranunculaceae</taxon>
        <taxon>Thalictroideae</taxon>
        <taxon>Thalictrum</taxon>
    </lineage>
</organism>
<sequence length="97" mass="11337">MTFSLFKKQPNVMVSAKKLNSALDFFMNTVKWTYVDVCRNTFCLLFRLEEKVTPRWHVLQILLSKDLISSNVTSQALRQAEDVFLKKLVIKHECILS</sequence>
<keyword evidence="2" id="KW-0805">Transcription regulation</keyword>
<dbReference type="Proteomes" id="UP000554482">
    <property type="component" value="Unassembled WGS sequence"/>
</dbReference>
<dbReference type="Pfam" id="PF02536">
    <property type="entry name" value="mTERF"/>
    <property type="match status" value="1"/>
</dbReference>
<dbReference type="InterPro" id="IPR038538">
    <property type="entry name" value="MTERF_sf"/>
</dbReference>
<dbReference type="GO" id="GO:0006353">
    <property type="term" value="P:DNA-templated transcription termination"/>
    <property type="evidence" value="ECO:0007669"/>
    <property type="project" value="UniProtKB-KW"/>
</dbReference>
<evidence type="ECO:0000313" key="4">
    <source>
        <dbReference type="EMBL" id="KAF5194846.1"/>
    </source>
</evidence>
<keyword evidence="5" id="KW-1185">Reference proteome</keyword>
<gene>
    <name evidence="4" type="ORF">FRX31_015567</name>
</gene>
<dbReference type="GO" id="GO:0003676">
    <property type="term" value="F:nucleic acid binding"/>
    <property type="evidence" value="ECO:0007669"/>
    <property type="project" value="InterPro"/>
</dbReference>
<protein>
    <submittedName>
        <fullName evidence="4">Uncharacterized protein</fullName>
    </submittedName>
</protein>
<dbReference type="InterPro" id="IPR003690">
    <property type="entry name" value="MTERF"/>
</dbReference>
<keyword evidence="2" id="KW-0804">Transcription</keyword>
<dbReference type="EMBL" id="JABWDY010018200">
    <property type="protein sequence ID" value="KAF5194846.1"/>
    <property type="molecule type" value="Genomic_DNA"/>
</dbReference>
<evidence type="ECO:0000313" key="5">
    <source>
        <dbReference type="Proteomes" id="UP000554482"/>
    </source>
</evidence>
<proteinExistence type="inferred from homology"/>
<reference evidence="4 5" key="1">
    <citation type="submission" date="2020-06" db="EMBL/GenBank/DDBJ databases">
        <title>Transcriptomic and genomic resources for Thalictrum thalictroides and T. hernandezii: Facilitating candidate gene discovery in an emerging model plant lineage.</title>
        <authorList>
            <person name="Arias T."/>
            <person name="Riano-Pachon D.M."/>
            <person name="Di Stilio V.S."/>
        </authorList>
    </citation>
    <scope>NUCLEOTIDE SEQUENCE [LARGE SCALE GENOMIC DNA]</scope>
    <source>
        <strain evidence="5">cv. WT478/WT964</strain>
        <tissue evidence="4">Leaves</tissue>
    </source>
</reference>
<keyword evidence="3" id="KW-0809">Transit peptide</keyword>
<dbReference type="Gene3D" id="1.25.70.10">
    <property type="entry name" value="Transcription termination factor 3, mitochondrial"/>
    <property type="match status" value="1"/>
</dbReference>
<comment type="similarity">
    <text evidence="1">Belongs to the mTERF family.</text>
</comment>
<dbReference type="OrthoDB" id="637682at2759"/>
<evidence type="ECO:0000256" key="3">
    <source>
        <dbReference type="ARBA" id="ARBA00022946"/>
    </source>
</evidence>
<dbReference type="AlphaFoldDB" id="A0A7J6WBN2"/>
<name>A0A7J6WBN2_THATH</name>
<comment type="caution">
    <text evidence="4">The sequence shown here is derived from an EMBL/GenBank/DDBJ whole genome shotgun (WGS) entry which is preliminary data.</text>
</comment>
<keyword evidence="2" id="KW-0806">Transcription termination</keyword>
<evidence type="ECO:0000256" key="2">
    <source>
        <dbReference type="ARBA" id="ARBA00022472"/>
    </source>
</evidence>
<evidence type="ECO:0000256" key="1">
    <source>
        <dbReference type="ARBA" id="ARBA00007692"/>
    </source>
</evidence>